<sequence>MSCICGSDEHSPPLSPYPATPTGGIPSPYPAEAGGTPLSLFPSQPIPSLALAVQASRAVCRRRQLDLRFPVSVFPKWRSGGGAK</sequence>
<reference evidence="2 3" key="1">
    <citation type="submission" date="2018-09" db="EMBL/GenBank/DDBJ databases">
        <title>A high-quality reference genome of wild soybean provides a powerful tool to mine soybean genomes.</title>
        <authorList>
            <person name="Xie M."/>
            <person name="Chung C.Y.L."/>
            <person name="Li M.-W."/>
            <person name="Wong F.-L."/>
            <person name="Chan T.-F."/>
            <person name="Lam H.-M."/>
        </authorList>
    </citation>
    <scope>NUCLEOTIDE SEQUENCE [LARGE SCALE GENOMIC DNA]</scope>
    <source>
        <strain evidence="3">cv. W05</strain>
        <tissue evidence="2">Hypocotyl of etiolated seedlings</tissue>
    </source>
</reference>
<evidence type="ECO:0000313" key="2">
    <source>
        <dbReference type="EMBL" id="RZC30327.1"/>
    </source>
</evidence>
<gene>
    <name evidence="2" type="ORF">D0Y65_001756</name>
</gene>
<dbReference type="Proteomes" id="UP000289340">
    <property type="component" value="Chromosome 1"/>
</dbReference>
<dbReference type="EMBL" id="QZWG01000001">
    <property type="protein sequence ID" value="RZC30327.1"/>
    <property type="molecule type" value="Genomic_DNA"/>
</dbReference>
<dbReference type="AlphaFoldDB" id="A0A445M409"/>
<evidence type="ECO:0000313" key="3">
    <source>
        <dbReference type="Proteomes" id="UP000289340"/>
    </source>
</evidence>
<name>A0A445M409_GLYSO</name>
<comment type="caution">
    <text evidence="2">The sequence shown here is derived from an EMBL/GenBank/DDBJ whole genome shotgun (WGS) entry which is preliminary data.</text>
</comment>
<feature type="region of interest" description="Disordered" evidence="1">
    <location>
        <begin position="1"/>
        <end position="36"/>
    </location>
</feature>
<evidence type="ECO:0000256" key="1">
    <source>
        <dbReference type="SAM" id="MobiDB-lite"/>
    </source>
</evidence>
<organism evidence="2 3">
    <name type="scientific">Glycine soja</name>
    <name type="common">Wild soybean</name>
    <dbReference type="NCBI Taxonomy" id="3848"/>
    <lineage>
        <taxon>Eukaryota</taxon>
        <taxon>Viridiplantae</taxon>
        <taxon>Streptophyta</taxon>
        <taxon>Embryophyta</taxon>
        <taxon>Tracheophyta</taxon>
        <taxon>Spermatophyta</taxon>
        <taxon>Magnoliopsida</taxon>
        <taxon>eudicotyledons</taxon>
        <taxon>Gunneridae</taxon>
        <taxon>Pentapetalae</taxon>
        <taxon>rosids</taxon>
        <taxon>fabids</taxon>
        <taxon>Fabales</taxon>
        <taxon>Fabaceae</taxon>
        <taxon>Papilionoideae</taxon>
        <taxon>50 kb inversion clade</taxon>
        <taxon>NPAAA clade</taxon>
        <taxon>indigoferoid/millettioid clade</taxon>
        <taxon>Phaseoleae</taxon>
        <taxon>Glycine</taxon>
        <taxon>Glycine subgen. Soja</taxon>
    </lineage>
</organism>
<keyword evidence="3" id="KW-1185">Reference proteome</keyword>
<protein>
    <submittedName>
        <fullName evidence="2">Uncharacterized protein</fullName>
    </submittedName>
</protein>
<proteinExistence type="predicted"/>
<accession>A0A445M409</accession>